<accession>A0ABW4P9C9</accession>
<protein>
    <submittedName>
        <fullName evidence="2">Alpha/beta fold hydrolase</fullName>
    </submittedName>
</protein>
<evidence type="ECO:0000259" key="1">
    <source>
        <dbReference type="Pfam" id="PF12697"/>
    </source>
</evidence>
<dbReference type="EMBL" id="JBHUFB010000019">
    <property type="protein sequence ID" value="MFD1814544.1"/>
    <property type="molecule type" value="Genomic_DNA"/>
</dbReference>
<evidence type="ECO:0000313" key="2">
    <source>
        <dbReference type="EMBL" id="MFD1814544.1"/>
    </source>
</evidence>
<dbReference type="Pfam" id="PF12697">
    <property type="entry name" value="Abhydrolase_6"/>
    <property type="match status" value="1"/>
</dbReference>
<name>A0ABW4P9C9_9NOCA</name>
<keyword evidence="3" id="KW-1185">Reference proteome</keyword>
<reference evidence="3" key="1">
    <citation type="journal article" date="2019" name="Int. J. Syst. Evol. Microbiol.">
        <title>The Global Catalogue of Microorganisms (GCM) 10K type strain sequencing project: providing services to taxonomists for standard genome sequencing and annotation.</title>
        <authorList>
            <consortium name="The Broad Institute Genomics Platform"/>
            <consortium name="The Broad Institute Genome Sequencing Center for Infectious Disease"/>
            <person name="Wu L."/>
            <person name="Ma J."/>
        </authorList>
    </citation>
    <scope>NUCLEOTIDE SEQUENCE [LARGE SCALE GENOMIC DNA]</scope>
    <source>
        <strain evidence="3">DT72</strain>
    </source>
</reference>
<sequence>MTVTLSDRVTSAPIATVPSRRVVDVDGIPMSALVAEAAEPVAVILALHGGATDSRYFDCPGHPRHSLLRLAATLGYTVIALDRPGYGASAEHGDEVAPADRRVDLGFGAVERLLDGRDVGAGVFVWSHSAGSELATRIAAGRRGIGGRKLLGLELSGTGLEYQPSVPSALGTSARDSPSDLVRELLWTPEHLYPGELVGGAPIRSATPAYEPTVVAQWPRRTFRATAAEVRIPVRFTAAEHEKVWRADPPALEEIRSMFTAAPRVEMHTQLGGGHNLSLGHAAPAYHLDVLAFVEECIAGRDRATGTDAPNSFRREGN</sequence>
<keyword evidence="2" id="KW-0378">Hydrolase</keyword>
<dbReference type="SUPFAM" id="SSF53474">
    <property type="entry name" value="alpha/beta-Hydrolases"/>
    <property type="match status" value="1"/>
</dbReference>
<dbReference type="InterPro" id="IPR029058">
    <property type="entry name" value="AB_hydrolase_fold"/>
</dbReference>
<comment type="caution">
    <text evidence="2">The sequence shown here is derived from an EMBL/GenBank/DDBJ whole genome shotgun (WGS) entry which is preliminary data.</text>
</comment>
<feature type="domain" description="AB hydrolase-1" evidence="1">
    <location>
        <begin position="44"/>
        <end position="279"/>
    </location>
</feature>
<dbReference type="Proteomes" id="UP001597286">
    <property type="component" value="Unassembled WGS sequence"/>
</dbReference>
<dbReference type="InterPro" id="IPR000073">
    <property type="entry name" value="AB_hydrolase_1"/>
</dbReference>
<proteinExistence type="predicted"/>
<dbReference type="RefSeq" id="WP_378487026.1">
    <property type="nucleotide sequence ID" value="NZ_JBHUFB010000019.1"/>
</dbReference>
<dbReference type="Gene3D" id="3.40.50.1820">
    <property type="entry name" value="alpha/beta hydrolase"/>
    <property type="match status" value="1"/>
</dbReference>
<organism evidence="2 3">
    <name type="scientific">Rhodococcus gannanensis</name>
    <dbReference type="NCBI Taxonomy" id="1960308"/>
    <lineage>
        <taxon>Bacteria</taxon>
        <taxon>Bacillati</taxon>
        <taxon>Actinomycetota</taxon>
        <taxon>Actinomycetes</taxon>
        <taxon>Mycobacteriales</taxon>
        <taxon>Nocardiaceae</taxon>
        <taxon>Rhodococcus</taxon>
    </lineage>
</organism>
<evidence type="ECO:0000313" key="3">
    <source>
        <dbReference type="Proteomes" id="UP001597286"/>
    </source>
</evidence>
<gene>
    <name evidence="2" type="ORF">ACFSJG_20200</name>
</gene>
<dbReference type="GO" id="GO:0016787">
    <property type="term" value="F:hydrolase activity"/>
    <property type="evidence" value="ECO:0007669"/>
    <property type="project" value="UniProtKB-KW"/>
</dbReference>